<feature type="region of interest" description="Disordered" evidence="5">
    <location>
        <begin position="84"/>
        <end position="119"/>
    </location>
</feature>
<evidence type="ECO:0000259" key="6">
    <source>
        <dbReference type="PROSITE" id="PS51501"/>
    </source>
</evidence>
<protein>
    <submittedName>
        <fullName evidence="7">Zinc finger protein</fullName>
    </submittedName>
</protein>
<reference evidence="7" key="1">
    <citation type="journal article" date="2012" name="Bioengineered">
        <title>Additional insights into the genome of the oleaginous model alga Nannochloropsis gaditana.</title>
        <authorList>
            <person name="Jinkerson R.E."/>
            <person name="Radakovits R."/>
            <person name="Posewitz M.C."/>
        </authorList>
    </citation>
    <scope>NUCLEOTIDE SEQUENCE</scope>
    <source>
        <strain evidence="7">CCMP526</strain>
    </source>
</reference>
<feature type="compositionally biased region" description="Basic and acidic residues" evidence="5">
    <location>
        <begin position="212"/>
        <end position="232"/>
    </location>
</feature>
<dbReference type="PANTHER" id="PTHR20922">
    <property type="entry name" value="DNL-TYPE ZINC FINGER PROTEIN"/>
    <property type="match status" value="1"/>
</dbReference>
<dbReference type="PANTHER" id="PTHR20922:SF13">
    <property type="entry name" value="DNL-TYPE ZINC FINGER PROTEIN"/>
    <property type="match status" value="1"/>
</dbReference>
<feature type="compositionally biased region" description="Low complexity" evidence="5">
    <location>
        <begin position="100"/>
        <end position="115"/>
    </location>
</feature>
<feature type="region of interest" description="Disordered" evidence="5">
    <location>
        <begin position="204"/>
        <end position="232"/>
    </location>
</feature>
<dbReference type="InterPro" id="IPR024158">
    <property type="entry name" value="Mt_import_TIM15"/>
</dbReference>
<dbReference type="GO" id="GO:0005739">
    <property type="term" value="C:mitochondrion"/>
    <property type="evidence" value="ECO:0007669"/>
    <property type="project" value="TreeGrafter"/>
</dbReference>
<evidence type="ECO:0000313" key="7">
    <source>
        <dbReference type="EMBL" id="AFJ68898.1"/>
    </source>
</evidence>
<dbReference type="GO" id="GO:0050821">
    <property type="term" value="P:protein stabilization"/>
    <property type="evidence" value="ECO:0007669"/>
    <property type="project" value="TreeGrafter"/>
</dbReference>
<dbReference type="EMBL" id="JU968811">
    <property type="protein sequence ID" value="AFJ68898.1"/>
    <property type="molecule type" value="mRNA"/>
</dbReference>
<reference evidence="7" key="2">
    <citation type="journal article" date="2012" name="Nat. Commun.">
        <title>Draft genome sequence and genetic transformation of the oleaginous alga Nannochloropis gaditana.</title>
        <authorList>
            <person name="Radakovits R."/>
            <person name="Jinkerson R.E."/>
            <person name="Fuerstenberg S.I."/>
            <person name="Tae H."/>
            <person name="Settlage R.E."/>
            <person name="Boore J.L."/>
            <person name="Posewitz M.C."/>
        </authorList>
    </citation>
    <scope>NUCLEOTIDE SEQUENCE</scope>
    <source>
        <strain evidence="7">CCMP526</strain>
    </source>
</reference>
<evidence type="ECO:0000256" key="2">
    <source>
        <dbReference type="ARBA" id="ARBA00022771"/>
    </source>
</evidence>
<sequence length="232" mass="25160">MPFSTSIHRIPLRLSANMQKAHITSQGRRATGAFQSLSLVRRAVITRPHRIHSHHLLAIVHSTKKRNRNGSPFSIHLGHASFCSQKTSDDNRGPGARAETTSTSPSPPSTSATPTDVPGVHHATKRLAIVYTCKVCQTRSVKGFSQEAYDHGVVLVRCPGCDNLHLIVDRLGWFEDGGTDIQKILAEKGESVLAVTDDNVLSLTPTDMLGEEGGKGGREGREKGREETGNSK</sequence>
<evidence type="ECO:0000256" key="3">
    <source>
        <dbReference type="ARBA" id="ARBA00022833"/>
    </source>
</evidence>
<gene>
    <name evidence="7" type="ORF">NGATSA_3044900</name>
</gene>
<dbReference type="GO" id="GO:0030150">
    <property type="term" value="P:protein import into mitochondrial matrix"/>
    <property type="evidence" value="ECO:0007669"/>
    <property type="project" value="TreeGrafter"/>
</dbReference>
<keyword evidence="1" id="KW-0479">Metal-binding</keyword>
<keyword evidence="2 4" id="KW-0863">Zinc-finger</keyword>
<evidence type="ECO:0000256" key="5">
    <source>
        <dbReference type="SAM" id="MobiDB-lite"/>
    </source>
</evidence>
<accession>I2CPR5</accession>
<dbReference type="AlphaFoldDB" id="I2CPR5"/>
<dbReference type="GO" id="GO:0051087">
    <property type="term" value="F:protein-folding chaperone binding"/>
    <property type="evidence" value="ECO:0007669"/>
    <property type="project" value="TreeGrafter"/>
</dbReference>
<feature type="domain" description="DNL-type" evidence="6">
    <location>
        <begin position="122"/>
        <end position="217"/>
    </location>
</feature>
<evidence type="ECO:0000256" key="4">
    <source>
        <dbReference type="PROSITE-ProRule" id="PRU00834"/>
    </source>
</evidence>
<keyword evidence="3" id="KW-0862">Zinc</keyword>
<dbReference type="InterPro" id="IPR007853">
    <property type="entry name" value="Znf_DNL-typ"/>
</dbReference>
<dbReference type="GO" id="GO:0008270">
    <property type="term" value="F:zinc ion binding"/>
    <property type="evidence" value="ECO:0007669"/>
    <property type="project" value="UniProtKB-KW"/>
</dbReference>
<organism evidence="7">
    <name type="scientific">Nannochloropsis gaditana (strain CCMP526)</name>
    <name type="common">Green microalga</name>
    <name type="synonym">Microchloropsis gaditana</name>
    <dbReference type="NCBI Taxonomy" id="1093141"/>
    <lineage>
        <taxon>Eukaryota</taxon>
        <taxon>Sar</taxon>
        <taxon>Stramenopiles</taxon>
        <taxon>Ochrophyta</taxon>
        <taxon>Eustigmatophyceae</taxon>
        <taxon>Eustigmatales</taxon>
        <taxon>Monodopsidaceae</taxon>
        <taxon>Nannochloropsis</taxon>
    </lineage>
</organism>
<dbReference type="Pfam" id="PF05180">
    <property type="entry name" value="zf-DNL"/>
    <property type="match status" value="1"/>
</dbReference>
<dbReference type="GO" id="GO:0006457">
    <property type="term" value="P:protein folding"/>
    <property type="evidence" value="ECO:0007669"/>
    <property type="project" value="TreeGrafter"/>
</dbReference>
<evidence type="ECO:0000256" key="1">
    <source>
        <dbReference type="ARBA" id="ARBA00022723"/>
    </source>
</evidence>
<dbReference type="PROSITE" id="PS51501">
    <property type="entry name" value="ZF_DNL"/>
    <property type="match status" value="1"/>
</dbReference>
<proteinExistence type="evidence at transcript level"/>
<name>I2CPR5_NANGC</name>